<feature type="repeat" description="PPR" evidence="3">
    <location>
        <begin position="276"/>
        <end position="310"/>
    </location>
</feature>
<name>A0A9P0ZJ59_CUSEU</name>
<dbReference type="PANTHER" id="PTHR47934">
    <property type="entry name" value="PENTATRICOPEPTIDE REPEAT-CONTAINING PROTEIN PET309, MITOCHONDRIAL"/>
    <property type="match status" value="1"/>
</dbReference>
<dbReference type="GO" id="GO:0003729">
    <property type="term" value="F:mRNA binding"/>
    <property type="evidence" value="ECO:0007669"/>
    <property type="project" value="TreeGrafter"/>
</dbReference>
<dbReference type="InterPro" id="IPR002885">
    <property type="entry name" value="PPR_rpt"/>
</dbReference>
<feature type="repeat" description="PPR" evidence="3">
    <location>
        <begin position="417"/>
        <end position="451"/>
    </location>
</feature>
<sequence>MSLFSSLPNHTLLSAACLNRNPFLPFSSSSSSLSSHTDQNLVSSAVSIVKHHRSKSRWSQLRALLNPTSGFTPSQVSEIILQIRNKPHLALSFFLFTIRHSLCSHSLYSYTTIIHVLSRSRLKSQASTLIKSALSKFPDTHSSDPPLLFEALVRTYRQCDSAPFVFDLLINACLDSKRTDQSIEVLRALKSKNLYPNVTTCNSLVKLVSKTHGCCAGYDMYREIFLCGEENGKGVRRVTPNASTYSVLMLGFHREGLVDKVEEVWKEMVDMNCKPNAYSYSVLMSALIDDGRMEDAMRIWEETGENGVKRDLVSYNTVIGGLCEAGEIEKAEEIFREMVMSGVESTSTTLEHLIIGHCKRENLDSALLLYKDLCRNCFKPEGRTVNALVRVICTKGRVFEAMELLRSLVKKHDIVPMEETYETLIIALCHEGKMEEALGVQVEMVGKGYEATKEIYSSFIDGFLEQGNNEMAERLRKEMLDCLQLESPNE</sequence>
<dbReference type="GO" id="GO:0006396">
    <property type="term" value="P:RNA processing"/>
    <property type="evidence" value="ECO:0007669"/>
    <property type="project" value="TreeGrafter"/>
</dbReference>
<dbReference type="Gene3D" id="1.25.40.10">
    <property type="entry name" value="Tetratricopeptide repeat domain"/>
    <property type="match status" value="3"/>
</dbReference>
<reference evidence="4" key="1">
    <citation type="submission" date="2022-07" db="EMBL/GenBank/DDBJ databases">
        <authorList>
            <person name="Macas J."/>
            <person name="Novak P."/>
            <person name="Neumann P."/>
        </authorList>
    </citation>
    <scope>NUCLEOTIDE SEQUENCE</scope>
</reference>
<dbReference type="PROSITE" id="PS51375">
    <property type="entry name" value="PPR"/>
    <property type="match status" value="4"/>
</dbReference>
<dbReference type="PANTHER" id="PTHR47934:SF6">
    <property type="entry name" value="MITOCHONDRIAL GROUP I INTRON SPLICING FACTOR CCM1-RELATED"/>
    <property type="match status" value="1"/>
</dbReference>
<gene>
    <name evidence="4" type="ORF">CEURO_LOCUS15092</name>
</gene>
<dbReference type="NCBIfam" id="TIGR00756">
    <property type="entry name" value="PPR"/>
    <property type="match status" value="4"/>
</dbReference>
<evidence type="ECO:0000256" key="2">
    <source>
        <dbReference type="ARBA" id="ARBA00022737"/>
    </source>
</evidence>
<dbReference type="InterPro" id="IPR011990">
    <property type="entry name" value="TPR-like_helical_dom_sf"/>
</dbReference>
<proteinExistence type="inferred from homology"/>
<accession>A0A9P0ZJ59</accession>
<organism evidence="4 5">
    <name type="scientific">Cuscuta europaea</name>
    <name type="common">European dodder</name>
    <dbReference type="NCBI Taxonomy" id="41803"/>
    <lineage>
        <taxon>Eukaryota</taxon>
        <taxon>Viridiplantae</taxon>
        <taxon>Streptophyta</taxon>
        <taxon>Embryophyta</taxon>
        <taxon>Tracheophyta</taxon>
        <taxon>Spermatophyta</taxon>
        <taxon>Magnoliopsida</taxon>
        <taxon>eudicotyledons</taxon>
        <taxon>Gunneridae</taxon>
        <taxon>Pentapetalae</taxon>
        <taxon>asterids</taxon>
        <taxon>lamiids</taxon>
        <taxon>Solanales</taxon>
        <taxon>Convolvulaceae</taxon>
        <taxon>Cuscuteae</taxon>
        <taxon>Cuscuta</taxon>
        <taxon>Cuscuta subgen. Cuscuta</taxon>
    </lineage>
</organism>
<evidence type="ECO:0000313" key="5">
    <source>
        <dbReference type="Proteomes" id="UP001152484"/>
    </source>
</evidence>
<dbReference type="EMBL" id="CAMAPE010000038">
    <property type="protein sequence ID" value="CAH9100738.1"/>
    <property type="molecule type" value="Genomic_DNA"/>
</dbReference>
<keyword evidence="2" id="KW-0677">Repeat</keyword>
<keyword evidence="5" id="KW-1185">Reference proteome</keyword>
<evidence type="ECO:0000313" key="4">
    <source>
        <dbReference type="EMBL" id="CAH9100738.1"/>
    </source>
</evidence>
<dbReference type="Pfam" id="PF01535">
    <property type="entry name" value="PPR"/>
    <property type="match status" value="3"/>
</dbReference>
<evidence type="ECO:0008006" key="6">
    <source>
        <dbReference type="Google" id="ProtNLM"/>
    </source>
</evidence>
<feature type="repeat" description="PPR" evidence="3">
    <location>
        <begin position="311"/>
        <end position="345"/>
    </location>
</feature>
<evidence type="ECO:0000256" key="3">
    <source>
        <dbReference type="PROSITE-ProRule" id="PRU00708"/>
    </source>
</evidence>
<feature type="repeat" description="PPR" evidence="3">
    <location>
        <begin position="241"/>
        <end position="275"/>
    </location>
</feature>
<comment type="similarity">
    <text evidence="1">Belongs to the PPR family. P subfamily.</text>
</comment>
<dbReference type="InterPro" id="IPR051114">
    <property type="entry name" value="Mito_RNA_Proc_CCM1"/>
</dbReference>
<evidence type="ECO:0000256" key="1">
    <source>
        <dbReference type="ARBA" id="ARBA00007626"/>
    </source>
</evidence>
<dbReference type="OrthoDB" id="185373at2759"/>
<comment type="caution">
    <text evidence="4">The sequence shown here is derived from an EMBL/GenBank/DDBJ whole genome shotgun (WGS) entry which is preliminary data.</text>
</comment>
<dbReference type="GO" id="GO:0007005">
    <property type="term" value="P:mitochondrion organization"/>
    <property type="evidence" value="ECO:0007669"/>
    <property type="project" value="TreeGrafter"/>
</dbReference>
<dbReference type="Pfam" id="PF13041">
    <property type="entry name" value="PPR_2"/>
    <property type="match status" value="2"/>
</dbReference>
<dbReference type="AlphaFoldDB" id="A0A9P0ZJ59"/>
<dbReference type="GO" id="GO:0005739">
    <property type="term" value="C:mitochondrion"/>
    <property type="evidence" value="ECO:0007669"/>
    <property type="project" value="TreeGrafter"/>
</dbReference>
<protein>
    <recommendedName>
        <fullName evidence="6">Pentatricopeptide repeat-containing protein</fullName>
    </recommendedName>
</protein>
<dbReference type="Proteomes" id="UP001152484">
    <property type="component" value="Unassembled WGS sequence"/>
</dbReference>